<evidence type="ECO:0000256" key="3">
    <source>
        <dbReference type="ARBA" id="ARBA00012835"/>
    </source>
</evidence>
<evidence type="ECO:0000256" key="14">
    <source>
        <dbReference type="ARBA" id="ARBA00047366"/>
    </source>
</evidence>
<evidence type="ECO:0000256" key="4">
    <source>
        <dbReference type="ARBA" id="ARBA00022598"/>
    </source>
</evidence>
<reference evidence="20" key="1">
    <citation type="submission" date="2023-03" db="EMBL/GenBank/DDBJ databases">
        <authorList>
            <person name="Steffen K."/>
            <person name="Cardenas P."/>
        </authorList>
    </citation>
    <scope>NUCLEOTIDE SEQUENCE</scope>
</reference>
<evidence type="ECO:0000259" key="19">
    <source>
        <dbReference type="Pfam" id="PF19269"/>
    </source>
</evidence>
<dbReference type="Pfam" id="PF00749">
    <property type="entry name" value="tRNA-synt_1c"/>
    <property type="match status" value="1"/>
</dbReference>
<evidence type="ECO:0000256" key="13">
    <source>
        <dbReference type="ARBA" id="ARBA00044313"/>
    </source>
</evidence>
<feature type="domain" description="Aminoacyl-tRNA synthetase class I anticodon-binding" evidence="19">
    <location>
        <begin position="340"/>
        <end position="475"/>
    </location>
</feature>
<dbReference type="GO" id="GO:0004818">
    <property type="term" value="F:glutamate-tRNA ligase activity"/>
    <property type="evidence" value="ECO:0007669"/>
    <property type="project" value="UniProtKB-EC"/>
</dbReference>
<comment type="catalytic activity">
    <reaction evidence="16">
        <text>tRNA(Gln) + L-glutamate + ATP = L-glutamyl-tRNA(Gln) + AMP + diphosphate</text>
        <dbReference type="Rhea" id="RHEA:64612"/>
        <dbReference type="Rhea" id="RHEA-COMP:9662"/>
        <dbReference type="Rhea" id="RHEA-COMP:9684"/>
        <dbReference type="ChEBI" id="CHEBI:29985"/>
        <dbReference type="ChEBI" id="CHEBI:30616"/>
        <dbReference type="ChEBI" id="CHEBI:33019"/>
        <dbReference type="ChEBI" id="CHEBI:78442"/>
        <dbReference type="ChEBI" id="CHEBI:78520"/>
        <dbReference type="ChEBI" id="CHEBI:456215"/>
    </reaction>
    <physiologicalReaction direction="left-to-right" evidence="16">
        <dbReference type="Rhea" id="RHEA:64613"/>
    </physiologicalReaction>
</comment>
<name>A0AA35S5N1_GEOBA</name>
<evidence type="ECO:0000256" key="2">
    <source>
        <dbReference type="ARBA" id="ARBA00007894"/>
    </source>
</evidence>
<proteinExistence type="inferred from homology"/>
<dbReference type="PROSITE" id="PS00178">
    <property type="entry name" value="AA_TRNA_LIGASE_I"/>
    <property type="match status" value="1"/>
</dbReference>
<dbReference type="EC" id="6.1.1.17" evidence="3"/>
<keyword evidence="4 17" id="KW-0436">Ligase</keyword>
<keyword evidence="6 17" id="KW-0067">ATP-binding</keyword>
<dbReference type="Gene3D" id="1.10.10.350">
    <property type="match status" value="1"/>
</dbReference>
<keyword evidence="21" id="KW-1185">Reference proteome</keyword>
<dbReference type="SUPFAM" id="SSF52374">
    <property type="entry name" value="Nucleotidylyl transferase"/>
    <property type="match status" value="1"/>
</dbReference>
<evidence type="ECO:0000259" key="18">
    <source>
        <dbReference type="Pfam" id="PF00749"/>
    </source>
</evidence>
<dbReference type="EC" id="6.1.1.24" evidence="10"/>
<dbReference type="CDD" id="cd00808">
    <property type="entry name" value="GluRS_core"/>
    <property type="match status" value="1"/>
</dbReference>
<dbReference type="GO" id="GO:0000049">
    <property type="term" value="F:tRNA binding"/>
    <property type="evidence" value="ECO:0007669"/>
    <property type="project" value="InterPro"/>
</dbReference>
<dbReference type="InterPro" id="IPR001412">
    <property type="entry name" value="aa-tRNA-synth_I_CS"/>
</dbReference>
<dbReference type="InterPro" id="IPR020058">
    <property type="entry name" value="Glu/Gln-tRNA-synth_Ib_cat-dom"/>
</dbReference>
<evidence type="ECO:0000313" key="21">
    <source>
        <dbReference type="Proteomes" id="UP001174909"/>
    </source>
</evidence>
<organism evidence="20 21">
    <name type="scientific">Geodia barretti</name>
    <name type="common">Barrett's horny sponge</name>
    <dbReference type="NCBI Taxonomy" id="519541"/>
    <lineage>
        <taxon>Eukaryota</taxon>
        <taxon>Metazoa</taxon>
        <taxon>Porifera</taxon>
        <taxon>Demospongiae</taxon>
        <taxon>Heteroscleromorpha</taxon>
        <taxon>Tetractinellida</taxon>
        <taxon>Astrophorina</taxon>
        <taxon>Geodiidae</taxon>
        <taxon>Geodia</taxon>
    </lineage>
</organism>
<comment type="similarity">
    <text evidence="2">Belongs to the class-I aminoacyl-tRNA synthetase family. Glutamate--tRNA ligase type 1 subfamily.</text>
</comment>
<comment type="subcellular location">
    <subcellularLocation>
        <location evidence="1">Mitochondrion</location>
    </subcellularLocation>
</comment>
<dbReference type="PRINTS" id="PR00987">
    <property type="entry name" value="TRNASYNTHGLU"/>
</dbReference>
<dbReference type="Proteomes" id="UP001174909">
    <property type="component" value="Unassembled WGS sequence"/>
</dbReference>
<evidence type="ECO:0000256" key="12">
    <source>
        <dbReference type="ARBA" id="ARBA00044251"/>
    </source>
</evidence>
<dbReference type="Pfam" id="PF19269">
    <property type="entry name" value="Anticodon_2"/>
    <property type="match status" value="1"/>
</dbReference>
<protein>
    <recommendedName>
        <fullName evidence="11">Nondiscriminating glutamyl-tRNA synthetase EARS2, mitochondrial</fullName>
        <ecNumber evidence="3">6.1.1.17</ecNumber>
        <ecNumber evidence="10">6.1.1.24</ecNumber>
    </recommendedName>
    <alternativeName>
        <fullName evidence="13">Glutamate--tRNA(Gln) ligase EARS2, mitochondrial</fullName>
    </alternativeName>
    <alternativeName>
        <fullName evidence="9">Glutamyl-tRNA synthetase</fullName>
    </alternativeName>
    <alternativeName>
        <fullName evidence="12">Mitochondrial glutamyl-tRNA synthetase</fullName>
    </alternativeName>
</protein>
<sequence length="481" mass="53170">MGVRVRFAPSPTGLLHLGGARTALFNYLFASGHKGQCILRIEDTDQGRLVPGSKEGLEESLQWLGVQFHESPSKGGPYGPYIQSERLSLYQQYARELLNGGSGYPCFCGKERLQSLRQRGTTGYDRRCRKLSRRQANEEMSRGSPFTVRLKVPENEVVCVEDAVYGRVEIKSSTIEDQVLLKTDGFPTYHFACVVDDHCMEISHVLRGEEWLLSTAKHCLLYSSLGWKPPQFVHLPLLVSSTGEKLSKRLQGTSVLSYQERGFLAEAVAEFLCRLGWSGGGEREGRSLEELAANFSLSGISRSPATVDEGKLMSTNKRHFRRHLHDPESAAVLARKLAECVKTTLTVPHDSSSLAPEYLFQVLQLLEDRISLIPRVPIDAPYFWTPPSATKESIPSPDIAARLLEELSGRLQELTDFSQDCVAKELKGASVTLGVPHGVTMQVCRAAIVGQERSPGLAGVCSVLGKEQVLERFKLAAIAVR</sequence>
<dbReference type="GO" id="GO:0050561">
    <property type="term" value="F:glutamate-tRNA(Gln) ligase activity"/>
    <property type="evidence" value="ECO:0007669"/>
    <property type="project" value="UniProtKB-EC"/>
</dbReference>
<evidence type="ECO:0000256" key="17">
    <source>
        <dbReference type="RuleBase" id="RU363037"/>
    </source>
</evidence>
<dbReference type="FunFam" id="3.40.50.620:FF:000045">
    <property type="entry name" value="Glutamate--tRNA ligase, mitochondrial"/>
    <property type="match status" value="1"/>
</dbReference>
<dbReference type="GO" id="GO:0005524">
    <property type="term" value="F:ATP binding"/>
    <property type="evidence" value="ECO:0007669"/>
    <property type="project" value="UniProtKB-KW"/>
</dbReference>
<dbReference type="PANTHER" id="PTHR43311">
    <property type="entry name" value="GLUTAMATE--TRNA LIGASE"/>
    <property type="match status" value="1"/>
</dbReference>
<dbReference type="InterPro" id="IPR049940">
    <property type="entry name" value="GluQ/Sye"/>
</dbReference>
<dbReference type="GO" id="GO:0008270">
    <property type="term" value="F:zinc ion binding"/>
    <property type="evidence" value="ECO:0007669"/>
    <property type="project" value="InterPro"/>
</dbReference>
<accession>A0AA35S5N1</accession>
<dbReference type="Gene3D" id="3.40.50.620">
    <property type="entry name" value="HUPs"/>
    <property type="match status" value="1"/>
</dbReference>
<gene>
    <name evidence="20" type="ORF">GBAR_LOCUS13944</name>
</gene>
<dbReference type="InterPro" id="IPR033910">
    <property type="entry name" value="GluRS_core"/>
</dbReference>
<dbReference type="GO" id="GO:0006424">
    <property type="term" value="P:glutamyl-tRNA aminoacylation"/>
    <property type="evidence" value="ECO:0007669"/>
    <property type="project" value="InterPro"/>
</dbReference>
<feature type="domain" description="Glutamyl/glutaminyl-tRNA synthetase class Ib catalytic" evidence="18">
    <location>
        <begin position="3"/>
        <end position="312"/>
    </location>
</feature>
<dbReference type="InterPro" id="IPR014729">
    <property type="entry name" value="Rossmann-like_a/b/a_fold"/>
</dbReference>
<dbReference type="PANTHER" id="PTHR43311:SF2">
    <property type="entry name" value="GLUTAMATE--TRNA LIGASE, MITOCHONDRIAL-RELATED"/>
    <property type="match status" value="1"/>
</dbReference>
<dbReference type="InterPro" id="IPR000924">
    <property type="entry name" value="Glu/Gln-tRNA-synth"/>
</dbReference>
<comment type="catalytic activity">
    <reaction evidence="14">
        <text>tRNA(Glu) + L-glutamate + ATP = L-glutamyl-tRNA(Glu) + AMP + diphosphate</text>
        <dbReference type="Rhea" id="RHEA:23540"/>
        <dbReference type="Rhea" id="RHEA-COMP:9663"/>
        <dbReference type="Rhea" id="RHEA-COMP:9680"/>
        <dbReference type="ChEBI" id="CHEBI:29985"/>
        <dbReference type="ChEBI" id="CHEBI:30616"/>
        <dbReference type="ChEBI" id="CHEBI:33019"/>
        <dbReference type="ChEBI" id="CHEBI:78442"/>
        <dbReference type="ChEBI" id="CHEBI:78520"/>
        <dbReference type="ChEBI" id="CHEBI:456215"/>
        <dbReference type="EC" id="6.1.1.17"/>
    </reaction>
    <physiologicalReaction direction="left-to-right" evidence="14">
        <dbReference type="Rhea" id="RHEA:23541"/>
    </physiologicalReaction>
</comment>
<evidence type="ECO:0000256" key="16">
    <source>
        <dbReference type="ARBA" id="ARBA00047689"/>
    </source>
</evidence>
<keyword evidence="7 17" id="KW-0648">Protein biosynthesis</keyword>
<comment type="catalytic activity">
    <reaction evidence="15">
        <text>tRNA(Glx) + L-glutamate + ATP = L-glutamyl-tRNA(Glx) + AMP + diphosphate</text>
        <dbReference type="Rhea" id="RHEA:18397"/>
        <dbReference type="Rhea" id="RHEA-COMP:9713"/>
        <dbReference type="Rhea" id="RHEA-COMP:9716"/>
        <dbReference type="ChEBI" id="CHEBI:29985"/>
        <dbReference type="ChEBI" id="CHEBI:30616"/>
        <dbReference type="ChEBI" id="CHEBI:33019"/>
        <dbReference type="ChEBI" id="CHEBI:78442"/>
        <dbReference type="ChEBI" id="CHEBI:78520"/>
        <dbReference type="ChEBI" id="CHEBI:456215"/>
        <dbReference type="EC" id="6.1.1.24"/>
    </reaction>
    <physiologicalReaction direction="left-to-right" evidence="15">
        <dbReference type="Rhea" id="RHEA:18398"/>
    </physiologicalReaction>
</comment>
<dbReference type="InterPro" id="IPR020751">
    <property type="entry name" value="aa-tRNA-synth_I_codon-bd_sub2"/>
</dbReference>
<keyword evidence="5 17" id="KW-0547">Nucleotide-binding</keyword>
<dbReference type="EMBL" id="CASHTH010002042">
    <property type="protein sequence ID" value="CAI8023908.1"/>
    <property type="molecule type" value="Genomic_DNA"/>
</dbReference>
<evidence type="ECO:0000256" key="8">
    <source>
        <dbReference type="ARBA" id="ARBA00023146"/>
    </source>
</evidence>
<evidence type="ECO:0000256" key="5">
    <source>
        <dbReference type="ARBA" id="ARBA00022741"/>
    </source>
</evidence>
<evidence type="ECO:0000256" key="7">
    <source>
        <dbReference type="ARBA" id="ARBA00022917"/>
    </source>
</evidence>
<evidence type="ECO:0000256" key="11">
    <source>
        <dbReference type="ARBA" id="ARBA00044142"/>
    </source>
</evidence>
<comment type="caution">
    <text evidence="20">The sequence shown here is derived from an EMBL/GenBank/DDBJ whole genome shotgun (WGS) entry which is preliminary data.</text>
</comment>
<dbReference type="InterPro" id="IPR004527">
    <property type="entry name" value="Glu-tRNA-ligase_bac/mito"/>
</dbReference>
<dbReference type="GO" id="GO:0005739">
    <property type="term" value="C:mitochondrion"/>
    <property type="evidence" value="ECO:0007669"/>
    <property type="project" value="UniProtKB-SubCell"/>
</dbReference>
<dbReference type="AlphaFoldDB" id="A0AA35S5N1"/>
<dbReference type="HAMAP" id="MF_00022">
    <property type="entry name" value="Glu_tRNA_synth_type1"/>
    <property type="match status" value="1"/>
</dbReference>
<evidence type="ECO:0000256" key="15">
    <source>
        <dbReference type="ARBA" id="ARBA00047479"/>
    </source>
</evidence>
<dbReference type="InterPro" id="IPR008925">
    <property type="entry name" value="aa_tRNA-synth_I_cd-bd_sf"/>
</dbReference>
<evidence type="ECO:0000256" key="6">
    <source>
        <dbReference type="ARBA" id="ARBA00022840"/>
    </source>
</evidence>
<dbReference type="NCBIfam" id="TIGR00464">
    <property type="entry name" value="gltX_bact"/>
    <property type="match status" value="1"/>
</dbReference>
<evidence type="ECO:0000256" key="10">
    <source>
        <dbReference type="ARBA" id="ARBA00044054"/>
    </source>
</evidence>
<dbReference type="InterPro" id="IPR045462">
    <property type="entry name" value="aa-tRNA-synth_I_cd-bd"/>
</dbReference>
<evidence type="ECO:0000256" key="1">
    <source>
        <dbReference type="ARBA" id="ARBA00004173"/>
    </source>
</evidence>
<dbReference type="SUPFAM" id="SSF48163">
    <property type="entry name" value="An anticodon-binding domain of class I aminoacyl-tRNA synthetases"/>
    <property type="match status" value="1"/>
</dbReference>
<evidence type="ECO:0000313" key="20">
    <source>
        <dbReference type="EMBL" id="CAI8023908.1"/>
    </source>
</evidence>
<keyword evidence="8 17" id="KW-0030">Aminoacyl-tRNA synthetase</keyword>
<evidence type="ECO:0000256" key="9">
    <source>
        <dbReference type="ARBA" id="ARBA00030865"/>
    </source>
</evidence>